<accession>A0ACC0D2Q8</accession>
<dbReference type="Proteomes" id="UP001497680">
    <property type="component" value="Unassembled WGS sequence"/>
</dbReference>
<name>A0ACC0D2Q8_9PEZI</name>
<evidence type="ECO:0000313" key="2">
    <source>
        <dbReference type="Proteomes" id="UP001497680"/>
    </source>
</evidence>
<keyword evidence="2" id="KW-1185">Reference proteome</keyword>
<protein>
    <submittedName>
        <fullName evidence="1">Steroid dehydrogenase</fullName>
    </submittedName>
</protein>
<comment type="caution">
    <text evidence="1">The sequence shown here is derived from an EMBL/GenBank/DDBJ whole genome shotgun (WGS) entry which is preliminary data.</text>
</comment>
<evidence type="ECO:0000313" key="1">
    <source>
        <dbReference type="EMBL" id="KAI6086796.1"/>
    </source>
</evidence>
<dbReference type="EMBL" id="MU394312">
    <property type="protein sequence ID" value="KAI6086796.1"/>
    <property type="molecule type" value="Genomic_DNA"/>
</dbReference>
<organism evidence="1 2">
    <name type="scientific">Hypoxylon rubiginosum</name>
    <dbReference type="NCBI Taxonomy" id="110542"/>
    <lineage>
        <taxon>Eukaryota</taxon>
        <taxon>Fungi</taxon>
        <taxon>Dikarya</taxon>
        <taxon>Ascomycota</taxon>
        <taxon>Pezizomycotina</taxon>
        <taxon>Sordariomycetes</taxon>
        <taxon>Xylariomycetidae</taxon>
        <taxon>Xylariales</taxon>
        <taxon>Hypoxylaceae</taxon>
        <taxon>Hypoxylon</taxon>
    </lineage>
</organism>
<proteinExistence type="predicted"/>
<sequence>MTFATSWTQFFPPRDGAPLTEANLPNQSGEVFIVTGGSSGIGYELSRILYGAGGKVYMLTRSKEHAEDAINRIQASYADKGDKNTKRGSLEFIFMDLVDFTTVKTAAQQFLDREGPDGRLDILFNNAGTGSLKNAPPTTQGHEYHFATNSLGHHLLTRLLTPMLSQTAKRSPSDTVRVVWAASVLVELMSPQDGVRKEYLQDPFSITNSDELYASSKAANWFLASEFARRQTKAGGVFGSGVVHLAGNPGNYSTGIWRTVPAWLTFVMGPLLRDPVHGAETYMWMAFSDEVTMPDAVAGRYAMCDGRWHPGQRADLVSALKPEEEGGSGRAKEYFEWCEKAVKELVE</sequence>
<reference evidence="1 2" key="1">
    <citation type="journal article" date="2022" name="New Phytol.">
        <title>Ecological generalism drives hyperdiversity of secondary metabolite gene clusters in xylarialean endophytes.</title>
        <authorList>
            <person name="Franco M.E.E."/>
            <person name="Wisecaver J.H."/>
            <person name="Arnold A.E."/>
            <person name="Ju Y.M."/>
            <person name="Slot J.C."/>
            <person name="Ahrendt S."/>
            <person name="Moore L.P."/>
            <person name="Eastman K.E."/>
            <person name="Scott K."/>
            <person name="Konkel Z."/>
            <person name="Mondo S.J."/>
            <person name="Kuo A."/>
            <person name="Hayes R.D."/>
            <person name="Haridas S."/>
            <person name="Andreopoulos B."/>
            <person name="Riley R."/>
            <person name="LaButti K."/>
            <person name="Pangilinan J."/>
            <person name="Lipzen A."/>
            <person name="Amirebrahimi M."/>
            <person name="Yan J."/>
            <person name="Adam C."/>
            <person name="Keymanesh K."/>
            <person name="Ng V."/>
            <person name="Louie K."/>
            <person name="Northen T."/>
            <person name="Drula E."/>
            <person name="Henrissat B."/>
            <person name="Hsieh H.M."/>
            <person name="Youens-Clark K."/>
            <person name="Lutzoni F."/>
            <person name="Miadlikowska J."/>
            <person name="Eastwood D.C."/>
            <person name="Hamelin R.C."/>
            <person name="Grigoriev I.V."/>
            <person name="U'Ren J.M."/>
        </authorList>
    </citation>
    <scope>NUCLEOTIDE SEQUENCE [LARGE SCALE GENOMIC DNA]</scope>
    <source>
        <strain evidence="1 2">ER1909</strain>
    </source>
</reference>
<gene>
    <name evidence="1" type="ORF">F4821DRAFT_122143</name>
</gene>